<evidence type="ECO:0000313" key="1">
    <source>
        <dbReference type="EMBL" id="PTB81242.1"/>
    </source>
</evidence>
<sequence length="144" mass="16158">MHLSFRCHPYDCSFEVRRSRDSLESLETRICKVFMPFFYCYSDSVSRFCIDGLVIASSGKKEQPSPLTLEGLPALRGDRQYRDTEDMIDVAPLRMRCHASSPRSVISVLPSREARLHVHGIVNSHRGALKQTVTTVGLVSSAPS</sequence>
<organism evidence="1 2">
    <name type="scientific">Trichoderma longibrachiatum ATCC 18648</name>
    <dbReference type="NCBI Taxonomy" id="983965"/>
    <lineage>
        <taxon>Eukaryota</taxon>
        <taxon>Fungi</taxon>
        <taxon>Dikarya</taxon>
        <taxon>Ascomycota</taxon>
        <taxon>Pezizomycotina</taxon>
        <taxon>Sordariomycetes</taxon>
        <taxon>Hypocreomycetidae</taxon>
        <taxon>Hypocreales</taxon>
        <taxon>Hypocreaceae</taxon>
        <taxon>Trichoderma</taxon>
    </lineage>
</organism>
<accession>A0A2T4CI93</accession>
<evidence type="ECO:0000313" key="2">
    <source>
        <dbReference type="Proteomes" id="UP000240760"/>
    </source>
</evidence>
<name>A0A2T4CI93_TRILO</name>
<dbReference type="AlphaFoldDB" id="A0A2T4CI93"/>
<reference evidence="1 2" key="1">
    <citation type="submission" date="2016-07" db="EMBL/GenBank/DDBJ databases">
        <title>Multiple horizontal gene transfer events from other fungi enriched the ability of initially mycotrophic Trichoderma (Ascomycota) to feed on dead plant biomass.</title>
        <authorList>
            <consortium name="DOE Joint Genome Institute"/>
            <person name="Aerts A."/>
            <person name="Atanasova L."/>
            <person name="Chenthamara K."/>
            <person name="Zhang J."/>
            <person name="Grujic M."/>
            <person name="Henrissat B."/>
            <person name="Kuo A."/>
            <person name="Salamov A."/>
            <person name="Lipzen A."/>
            <person name="Labutti K."/>
            <person name="Barry K."/>
            <person name="Miao Y."/>
            <person name="Rahimi M.J."/>
            <person name="Shen Q."/>
            <person name="Grigoriev I.V."/>
            <person name="Kubicek C.P."/>
            <person name="Druzhinina I.S."/>
        </authorList>
    </citation>
    <scope>NUCLEOTIDE SEQUENCE [LARGE SCALE GENOMIC DNA]</scope>
    <source>
        <strain evidence="1 2">ATCC 18648</strain>
    </source>
</reference>
<keyword evidence="2" id="KW-1185">Reference proteome</keyword>
<gene>
    <name evidence="1" type="ORF">M440DRAFT_79871</name>
</gene>
<dbReference type="EMBL" id="KZ679126">
    <property type="protein sequence ID" value="PTB81242.1"/>
    <property type="molecule type" value="Genomic_DNA"/>
</dbReference>
<proteinExistence type="predicted"/>
<protein>
    <submittedName>
        <fullName evidence="1">Uncharacterized protein</fullName>
    </submittedName>
</protein>
<dbReference type="Proteomes" id="UP000240760">
    <property type="component" value="Unassembled WGS sequence"/>
</dbReference>